<dbReference type="AlphaFoldDB" id="A0A9X2NME9"/>
<accession>A0A9X2NME9</accession>
<dbReference type="EMBL" id="JAMXQV010000054">
    <property type="protein sequence ID" value="MCR6490753.1"/>
    <property type="molecule type" value="Genomic_DNA"/>
</dbReference>
<organism evidence="1 2">
    <name type="scientific">Amycolatopsis iheyensis</name>
    <dbReference type="NCBI Taxonomy" id="2945988"/>
    <lineage>
        <taxon>Bacteria</taxon>
        <taxon>Bacillati</taxon>
        <taxon>Actinomycetota</taxon>
        <taxon>Actinomycetes</taxon>
        <taxon>Pseudonocardiales</taxon>
        <taxon>Pseudonocardiaceae</taxon>
        <taxon>Amycolatopsis</taxon>
    </lineage>
</organism>
<evidence type="ECO:0000313" key="1">
    <source>
        <dbReference type="EMBL" id="MCR6490753.1"/>
    </source>
</evidence>
<protein>
    <recommendedName>
        <fullName evidence="3">TIR domain-containing protein</fullName>
    </recommendedName>
</protein>
<reference evidence="1" key="1">
    <citation type="submission" date="2022-06" db="EMBL/GenBank/DDBJ databases">
        <title>Amycolatopsis iheyaensis sp. nov., a new species of the genus Amycolatopsis isolated from soil in Iheya island, Japan.</title>
        <authorList>
            <person name="Ngamcharungchit C."/>
            <person name="Kanto H."/>
            <person name="Take A."/>
            <person name="Intra B."/>
            <person name="Matsumoto A."/>
            <person name="Panbangred W."/>
            <person name="Inahashi Y."/>
        </authorList>
    </citation>
    <scope>NUCLEOTIDE SEQUENCE</scope>
    <source>
        <strain evidence="1">OK19-0408</strain>
    </source>
</reference>
<comment type="caution">
    <text evidence="1">The sequence shown here is derived from an EMBL/GenBank/DDBJ whole genome shotgun (WGS) entry which is preliminary data.</text>
</comment>
<evidence type="ECO:0008006" key="3">
    <source>
        <dbReference type="Google" id="ProtNLM"/>
    </source>
</evidence>
<proteinExistence type="predicted"/>
<keyword evidence="2" id="KW-1185">Reference proteome</keyword>
<dbReference type="Proteomes" id="UP001144096">
    <property type="component" value="Unassembled WGS sequence"/>
</dbReference>
<dbReference type="RefSeq" id="WP_257927326.1">
    <property type="nucleotide sequence ID" value="NZ_JAMXQV010000054.1"/>
</dbReference>
<name>A0A9X2NME9_9PSEU</name>
<gene>
    <name evidence="1" type="ORF">M8542_48965</name>
</gene>
<evidence type="ECO:0000313" key="2">
    <source>
        <dbReference type="Proteomes" id="UP001144096"/>
    </source>
</evidence>
<sequence length="534" mass="58081">MPVFVAYAHDGKGKVVAPALVVALRRRGIEVIWDGDPENRATMSQPAWMMRGIQRNLVVCVLSDEFVTHFGRTEPASVRRGVRFESFLIIQKFYAHDSAAHCPIVPVADPGFAAERAPGILAGIPLSRFDAATEAGADEIAGRLRFLESRVPPAPPPRELSDIVSDLEADDVEAGGGPDLVREWLGCVAGTPVEASEFVGTLPAVEHVLRAADGGGLAQELVDRCIAVVNTTQSGLCDPSAKAKALIVGLAWLLRRRRELTLASKVVHEAVELATAAGDHVTAALGRACLGHIHRELAEDATGRSRLKHLRIAEESVRGAAALLARAGDRSGRLAACHHVLAHVHWTRYQLLGERPALRAADRLAERAARQLLAAGTDVQHELLLLRAEIAVARGELLRASALAGRVTAVLAGQPTDTTSFAGLAGRAHLVSAEVRRHDAPPTAVRHAEEALKIFDRAGLTRHADRSRWFLVALRPEASRLSRREVARLERWCREPGIRLRAVAERRRRLDQRVRPRATARGEWRDILREVGEG</sequence>